<dbReference type="InterPro" id="IPR036388">
    <property type="entry name" value="WH-like_DNA-bd_sf"/>
</dbReference>
<protein>
    <submittedName>
        <fullName evidence="2">PadR family transcriptional regulator</fullName>
    </submittedName>
</protein>
<dbReference type="Proteomes" id="UP000823824">
    <property type="component" value="Unassembled WGS sequence"/>
</dbReference>
<dbReference type="InterPro" id="IPR005149">
    <property type="entry name" value="Tscrpt_reg_PadR_N"/>
</dbReference>
<sequence length="118" mass="13478">MAREPLKVLTESMFYVLLSLLRQERCGTEIVQYVDDATAGRVPLGPGTLYTILAKFQEEGLIRETAVEGRKRTYAITDRGRALFRQELSRLRLCVADGEREERAAEHLLPGRREEEPT</sequence>
<dbReference type="SUPFAM" id="SSF46785">
    <property type="entry name" value="Winged helix' DNA-binding domain"/>
    <property type="match status" value="1"/>
</dbReference>
<dbReference type="PANTHER" id="PTHR43252:SF5">
    <property type="entry name" value="TRANSCRIPTIONAL REGULATOR, PADR-LIKE FAMILY"/>
    <property type="match status" value="1"/>
</dbReference>
<evidence type="ECO:0000313" key="3">
    <source>
        <dbReference type="Proteomes" id="UP000823824"/>
    </source>
</evidence>
<proteinExistence type="predicted"/>
<evidence type="ECO:0000313" key="2">
    <source>
        <dbReference type="EMBL" id="HJB12402.1"/>
    </source>
</evidence>
<reference evidence="2" key="1">
    <citation type="journal article" date="2021" name="PeerJ">
        <title>Extensive microbial diversity within the chicken gut microbiome revealed by metagenomics and culture.</title>
        <authorList>
            <person name="Gilroy R."/>
            <person name="Ravi A."/>
            <person name="Getino M."/>
            <person name="Pursley I."/>
            <person name="Horton D.L."/>
            <person name="Alikhan N.F."/>
            <person name="Baker D."/>
            <person name="Gharbi K."/>
            <person name="Hall N."/>
            <person name="Watson M."/>
            <person name="Adriaenssens E.M."/>
            <person name="Foster-Nyarko E."/>
            <person name="Jarju S."/>
            <person name="Secka A."/>
            <person name="Antonio M."/>
            <person name="Oren A."/>
            <person name="Chaudhuri R.R."/>
            <person name="La Ragione R."/>
            <person name="Hildebrand F."/>
            <person name="Pallen M.J."/>
        </authorList>
    </citation>
    <scope>NUCLEOTIDE SEQUENCE</scope>
    <source>
        <strain evidence="2">ChiBcec18-1249</strain>
    </source>
</reference>
<comment type="caution">
    <text evidence="2">The sequence shown here is derived from an EMBL/GenBank/DDBJ whole genome shotgun (WGS) entry which is preliminary data.</text>
</comment>
<reference evidence="2" key="2">
    <citation type="submission" date="2021-04" db="EMBL/GenBank/DDBJ databases">
        <authorList>
            <person name="Gilroy R."/>
        </authorList>
    </citation>
    <scope>NUCLEOTIDE SEQUENCE</scope>
    <source>
        <strain evidence="2">ChiBcec18-1249</strain>
    </source>
</reference>
<dbReference type="AlphaFoldDB" id="A0A9D2LGW2"/>
<dbReference type="Gene3D" id="1.10.10.10">
    <property type="entry name" value="Winged helix-like DNA-binding domain superfamily/Winged helix DNA-binding domain"/>
    <property type="match status" value="1"/>
</dbReference>
<name>A0A9D2LGW2_9FIRM</name>
<dbReference type="InterPro" id="IPR036390">
    <property type="entry name" value="WH_DNA-bd_sf"/>
</dbReference>
<accession>A0A9D2LGW2</accession>
<dbReference type="EMBL" id="DWZJ01000012">
    <property type="protein sequence ID" value="HJB12402.1"/>
    <property type="molecule type" value="Genomic_DNA"/>
</dbReference>
<dbReference type="Pfam" id="PF03551">
    <property type="entry name" value="PadR"/>
    <property type="match status" value="1"/>
</dbReference>
<organism evidence="2 3">
    <name type="scientific">Candidatus Oscillibacter excrementigallinarum</name>
    <dbReference type="NCBI Taxonomy" id="2838716"/>
    <lineage>
        <taxon>Bacteria</taxon>
        <taxon>Bacillati</taxon>
        <taxon>Bacillota</taxon>
        <taxon>Clostridia</taxon>
        <taxon>Eubacteriales</taxon>
        <taxon>Oscillospiraceae</taxon>
        <taxon>Oscillibacter</taxon>
    </lineage>
</organism>
<evidence type="ECO:0000259" key="1">
    <source>
        <dbReference type="Pfam" id="PF03551"/>
    </source>
</evidence>
<feature type="domain" description="Transcription regulator PadR N-terminal" evidence="1">
    <location>
        <begin position="17"/>
        <end position="85"/>
    </location>
</feature>
<dbReference type="PANTHER" id="PTHR43252">
    <property type="entry name" value="TRANSCRIPTIONAL REGULATOR YQJI"/>
    <property type="match status" value="1"/>
</dbReference>
<gene>
    <name evidence="2" type="ORF">H9787_01670</name>
</gene>